<feature type="region of interest" description="Disordered" evidence="1">
    <location>
        <begin position="70"/>
        <end position="92"/>
    </location>
</feature>
<name>A0A8S3GWU5_9BILA</name>
<dbReference type="Proteomes" id="UP000681720">
    <property type="component" value="Unassembled WGS sequence"/>
</dbReference>
<dbReference type="EMBL" id="CAJOBH010284813">
    <property type="protein sequence ID" value="CAF5173935.1"/>
    <property type="molecule type" value="Genomic_DNA"/>
</dbReference>
<protein>
    <submittedName>
        <fullName evidence="3">Uncharacterized protein</fullName>
    </submittedName>
</protein>
<proteinExistence type="predicted"/>
<feature type="non-terminal residue" evidence="3">
    <location>
        <position position="1"/>
    </location>
</feature>
<evidence type="ECO:0000313" key="4">
    <source>
        <dbReference type="Proteomes" id="UP000681967"/>
    </source>
</evidence>
<evidence type="ECO:0000313" key="2">
    <source>
        <dbReference type="EMBL" id="CAF4205098.1"/>
    </source>
</evidence>
<evidence type="ECO:0000313" key="3">
    <source>
        <dbReference type="EMBL" id="CAF5173935.1"/>
    </source>
</evidence>
<dbReference type="Proteomes" id="UP000681967">
    <property type="component" value="Unassembled WGS sequence"/>
</dbReference>
<reference evidence="3" key="1">
    <citation type="submission" date="2021-02" db="EMBL/GenBank/DDBJ databases">
        <authorList>
            <person name="Nowell W R."/>
        </authorList>
    </citation>
    <scope>NUCLEOTIDE SEQUENCE</scope>
</reference>
<comment type="caution">
    <text evidence="3">The sequence shown here is derived from an EMBL/GenBank/DDBJ whole genome shotgun (WGS) entry which is preliminary data.</text>
</comment>
<gene>
    <name evidence="3" type="ORF">BYL167_LOCUS77853</name>
    <name evidence="2" type="ORF">GIL414_LOCUS21764</name>
</gene>
<dbReference type="EMBL" id="CAJOBJ010019517">
    <property type="protein sequence ID" value="CAF4205098.1"/>
    <property type="molecule type" value="Genomic_DNA"/>
</dbReference>
<feature type="compositionally biased region" description="Low complexity" evidence="1">
    <location>
        <begin position="80"/>
        <end position="92"/>
    </location>
</feature>
<dbReference type="AlphaFoldDB" id="A0A8S3GWU5"/>
<organism evidence="3 4">
    <name type="scientific">Rotaria magnacalcarata</name>
    <dbReference type="NCBI Taxonomy" id="392030"/>
    <lineage>
        <taxon>Eukaryota</taxon>
        <taxon>Metazoa</taxon>
        <taxon>Spiralia</taxon>
        <taxon>Gnathifera</taxon>
        <taxon>Rotifera</taxon>
        <taxon>Eurotatoria</taxon>
        <taxon>Bdelloidea</taxon>
        <taxon>Philodinida</taxon>
        <taxon>Philodinidae</taxon>
        <taxon>Rotaria</taxon>
    </lineage>
</organism>
<evidence type="ECO:0000256" key="1">
    <source>
        <dbReference type="SAM" id="MobiDB-lite"/>
    </source>
</evidence>
<accession>A0A8S3GWU5</accession>
<sequence>MHNYYSTQNKAAVNGFARRTARQHLSAKRTNAPEIICLNEQTTTNKGTLVRTAEQAIDGTNETRSIKRIRVSSEQDLLRSSSMQSTTSVQTG</sequence>